<proteinExistence type="predicted"/>
<evidence type="ECO:0000313" key="1">
    <source>
        <dbReference type="EMBL" id="PTL86233.1"/>
    </source>
</evidence>
<dbReference type="AlphaFoldDB" id="A0A2T4VWS6"/>
<name>A0A2T4VWS6_9HYPH</name>
<accession>A0A2T4VWS6</accession>
<comment type="caution">
    <text evidence="1">The sequence shown here is derived from an EMBL/GenBank/DDBJ whole genome shotgun (WGS) entry which is preliminary data.</text>
</comment>
<reference evidence="1" key="2">
    <citation type="submission" date="2018-02" db="EMBL/GenBank/DDBJ databases">
        <title>Genome sequence of Candidatus Liberibacter europaeus.</title>
        <authorList>
            <person name="Frampton R.A."/>
            <person name="Thompson S.M."/>
            <person name="Kalamorz F."/>
            <person name="David C."/>
            <person name="Addison S.M."/>
            <person name="Smith G.R."/>
        </authorList>
    </citation>
    <scope>NUCLEOTIDE SEQUENCE [LARGE SCALE GENOMIC DNA]</scope>
    <source>
        <strain evidence="1">ASNZ1</strain>
    </source>
</reference>
<dbReference type="Proteomes" id="UP000240811">
    <property type="component" value="Unassembled WGS sequence"/>
</dbReference>
<organism evidence="1 3">
    <name type="scientific">Candidatus Liberibacter europaeus</name>
    <dbReference type="NCBI Taxonomy" id="744859"/>
    <lineage>
        <taxon>Bacteria</taxon>
        <taxon>Pseudomonadati</taxon>
        <taxon>Pseudomonadota</taxon>
        <taxon>Alphaproteobacteria</taxon>
        <taxon>Hyphomicrobiales</taxon>
        <taxon>Rhizobiaceae</taxon>
        <taxon>Liberibacter</taxon>
    </lineage>
</organism>
<evidence type="ECO:0000313" key="3">
    <source>
        <dbReference type="Proteomes" id="UP000240811"/>
    </source>
</evidence>
<evidence type="ECO:0000313" key="2">
    <source>
        <dbReference type="EMBL" id="PTL86740.1"/>
    </source>
</evidence>
<reference evidence="3" key="1">
    <citation type="submission" date="2018-02" db="EMBL/GenBank/DDBJ databases">
        <title>Genome sequence of Candidatus Liberibacter europaeus.</title>
        <authorList>
            <person name="Frampton R.A."/>
            <person name="Thompson S.M."/>
            <person name="David C."/>
            <person name="Addison S.M."/>
            <person name="Smith G.R."/>
        </authorList>
    </citation>
    <scope>NUCLEOTIDE SEQUENCE [LARGE SCALE GENOMIC DNA]</scope>
</reference>
<dbReference type="EMBL" id="PSQJ01000002">
    <property type="protein sequence ID" value="PTL86740.1"/>
    <property type="molecule type" value="Genomic_DNA"/>
</dbReference>
<gene>
    <name evidence="2" type="ORF">C4617_02730</name>
    <name evidence="1" type="ORF">C4617_05020</name>
</gene>
<protein>
    <submittedName>
        <fullName evidence="1">Uncharacterized protein</fullName>
    </submittedName>
</protein>
<sequence>MLLKLFYFAHEWSLAFSNVPIVKQFPEAWKLFRYLSQFGHNWRKNSIKTLIIDEENKLPYSKKPFPIPRADD</sequence>
<dbReference type="EMBL" id="PSQJ01000006">
    <property type="protein sequence ID" value="PTL86233.1"/>
    <property type="molecule type" value="Genomic_DNA"/>
</dbReference>